<dbReference type="RefSeq" id="WP_244016593.1">
    <property type="nucleotide sequence ID" value="NZ_JALHLF010000004.1"/>
</dbReference>
<dbReference type="Gene3D" id="3.10.490.10">
    <property type="entry name" value="Gamma-glutamyl cyclotransferase-like"/>
    <property type="match status" value="1"/>
</dbReference>
<dbReference type="InterPro" id="IPR009288">
    <property type="entry name" value="AIG2-like_dom"/>
</dbReference>
<protein>
    <submittedName>
        <fullName evidence="2">Gamma-glutamylcyclotransferase</fullName>
    </submittedName>
</protein>
<evidence type="ECO:0000313" key="3">
    <source>
        <dbReference type="Proteomes" id="UP001162881"/>
    </source>
</evidence>
<feature type="domain" description="Gamma-glutamylcyclotransferase AIG2-like" evidence="1">
    <location>
        <begin position="7"/>
        <end position="134"/>
    </location>
</feature>
<dbReference type="SUPFAM" id="SSF110857">
    <property type="entry name" value="Gamma-glutamyl cyclotransferase-like"/>
    <property type="match status" value="1"/>
</dbReference>
<keyword evidence="3" id="KW-1185">Reference proteome</keyword>
<dbReference type="InterPro" id="IPR036568">
    <property type="entry name" value="GGCT-like_sf"/>
</dbReference>
<proteinExistence type="predicted"/>
<dbReference type="EMBL" id="JALHLF010000004">
    <property type="protein sequence ID" value="MCJ2181474.1"/>
    <property type="molecule type" value="Genomic_DNA"/>
</dbReference>
<accession>A0ABT0B8V4</accession>
<dbReference type="Pfam" id="PF06094">
    <property type="entry name" value="GGACT"/>
    <property type="match status" value="1"/>
</dbReference>
<sequence>MNAPRRFFFYGTLLAGMDNAVARVAHRVLRCEGAARVPGALFAIPDRAGWYPALVAGEGWVQGQIWSVLAGFAGADLAALDAYEECRAADRAGSLYWRSGACAVRGDGGRQAVQLYRYDRPLPRGARPIAGGDFAAWLAAQRQAAYRPC</sequence>
<organism evidence="2 3">
    <name type="scientific">Novosphingobium organovorum</name>
    <dbReference type="NCBI Taxonomy" id="2930092"/>
    <lineage>
        <taxon>Bacteria</taxon>
        <taxon>Pseudomonadati</taxon>
        <taxon>Pseudomonadota</taxon>
        <taxon>Alphaproteobacteria</taxon>
        <taxon>Sphingomonadales</taxon>
        <taxon>Sphingomonadaceae</taxon>
        <taxon>Novosphingobium</taxon>
    </lineage>
</organism>
<evidence type="ECO:0000259" key="1">
    <source>
        <dbReference type="Pfam" id="PF06094"/>
    </source>
</evidence>
<evidence type="ECO:0000313" key="2">
    <source>
        <dbReference type="EMBL" id="MCJ2181474.1"/>
    </source>
</evidence>
<name>A0ABT0B8V4_9SPHN</name>
<reference evidence="2" key="1">
    <citation type="submission" date="2022-03" db="EMBL/GenBank/DDBJ databases">
        <title>Identification of a novel bacterium isolated from mangrove sediments.</title>
        <authorList>
            <person name="Pan X."/>
        </authorList>
    </citation>
    <scope>NUCLEOTIDE SEQUENCE</scope>
    <source>
        <strain evidence="2">B1949</strain>
    </source>
</reference>
<gene>
    <name evidence="2" type="ORF">MTR62_01940</name>
</gene>
<comment type="caution">
    <text evidence="2">The sequence shown here is derived from an EMBL/GenBank/DDBJ whole genome shotgun (WGS) entry which is preliminary data.</text>
</comment>
<dbReference type="Proteomes" id="UP001162881">
    <property type="component" value="Unassembled WGS sequence"/>
</dbReference>